<proteinExistence type="predicted"/>
<dbReference type="PANTHER" id="PTHR43798">
    <property type="entry name" value="MONOACYLGLYCEROL LIPASE"/>
    <property type="match status" value="1"/>
</dbReference>
<dbReference type="Proteomes" id="UP000789803">
    <property type="component" value="Unassembled WGS sequence"/>
</dbReference>
<evidence type="ECO:0000313" key="4">
    <source>
        <dbReference type="Proteomes" id="UP000789803"/>
    </source>
</evidence>
<dbReference type="InterPro" id="IPR029058">
    <property type="entry name" value="AB_hydrolase_fold"/>
</dbReference>
<dbReference type="Gene3D" id="3.40.50.1820">
    <property type="entry name" value="alpha/beta hydrolase"/>
    <property type="match status" value="1"/>
</dbReference>
<evidence type="ECO:0000259" key="2">
    <source>
        <dbReference type="Pfam" id="PF12697"/>
    </source>
</evidence>
<dbReference type="InterPro" id="IPR050266">
    <property type="entry name" value="AB_hydrolase_sf"/>
</dbReference>
<protein>
    <submittedName>
        <fullName evidence="3">2-hydroxy-6-oxononadienedioate/2-hydroxy-6-oxononatrienedioate hydrolase</fullName>
        <ecNumber evidence="3">3.7.1.14</ecNumber>
    </submittedName>
</protein>
<organism evidence="3 4">
    <name type="scientific">Campylobacter majalis</name>
    <dbReference type="NCBI Taxonomy" id="2790656"/>
    <lineage>
        <taxon>Bacteria</taxon>
        <taxon>Pseudomonadati</taxon>
        <taxon>Campylobacterota</taxon>
        <taxon>Epsilonproteobacteria</taxon>
        <taxon>Campylobacterales</taxon>
        <taxon>Campylobacteraceae</taxon>
        <taxon>Campylobacter</taxon>
    </lineage>
</organism>
<dbReference type="PANTHER" id="PTHR43798:SF31">
    <property type="entry name" value="AB HYDROLASE SUPERFAMILY PROTEIN YCLE"/>
    <property type="match status" value="1"/>
</dbReference>
<dbReference type="Pfam" id="PF12697">
    <property type="entry name" value="Abhydrolase_6"/>
    <property type="match status" value="1"/>
</dbReference>
<dbReference type="PRINTS" id="PR00111">
    <property type="entry name" value="ABHYDROLASE"/>
</dbReference>
<evidence type="ECO:0000256" key="1">
    <source>
        <dbReference type="ARBA" id="ARBA00022801"/>
    </source>
</evidence>
<gene>
    <name evidence="3" type="primary">mhpC</name>
    <name evidence="3" type="ORF">LMG7974_00095</name>
</gene>
<dbReference type="InterPro" id="IPR000073">
    <property type="entry name" value="AB_hydrolase_1"/>
</dbReference>
<keyword evidence="1 3" id="KW-0378">Hydrolase</keyword>
<reference evidence="3 4" key="1">
    <citation type="submission" date="2020-11" db="EMBL/GenBank/DDBJ databases">
        <authorList>
            <person name="Peeters C."/>
        </authorList>
    </citation>
    <scope>NUCLEOTIDE SEQUENCE [LARGE SCALE GENOMIC DNA]</scope>
    <source>
        <strain evidence="3 4">LMG 7974</strain>
    </source>
</reference>
<dbReference type="RefSeq" id="WP_229931922.1">
    <property type="nucleotide sequence ID" value="NZ_CAJHOF010000001.1"/>
</dbReference>
<sequence length="257" mass="29293">MAIKSVKYGLKSYNISYEFVNAKCEKSILFLHGWGANKQIMKKAFEKGFVGYKHIYVDMPGFGLSDIFTPLHTSDYAKIVKRFLKELGCEPEIIVGHSFGGKVATLIAPRNLVLLSSAGIVVKKSFIVRLKIFLFKILKFFGFGKFYRFFATKDVSGMSRTMYETLKNVVDEDFSSKFKSLKSKTMIFWGENDKATPLKSGEYMHSFISNSSFHPLAGDHFFFLLHSDFISKQVQKELEITTNLKQKQDICEGIESV</sequence>
<keyword evidence="4" id="KW-1185">Reference proteome</keyword>
<accession>A0ABN7K7F7</accession>
<dbReference type="EMBL" id="CAJHOF010000001">
    <property type="protein sequence ID" value="CAD7286810.1"/>
    <property type="molecule type" value="Genomic_DNA"/>
</dbReference>
<name>A0ABN7K7F7_9BACT</name>
<feature type="domain" description="AB hydrolase-1" evidence="2">
    <location>
        <begin position="28"/>
        <end position="224"/>
    </location>
</feature>
<dbReference type="EC" id="3.7.1.14" evidence="3"/>
<evidence type="ECO:0000313" key="3">
    <source>
        <dbReference type="EMBL" id="CAD7286810.1"/>
    </source>
</evidence>
<dbReference type="SUPFAM" id="SSF53474">
    <property type="entry name" value="alpha/beta-Hydrolases"/>
    <property type="match status" value="1"/>
</dbReference>
<dbReference type="GO" id="GO:0016787">
    <property type="term" value="F:hydrolase activity"/>
    <property type="evidence" value="ECO:0007669"/>
    <property type="project" value="UniProtKB-KW"/>
</dbReference>
<comment type="caution">
    <text evidence="3">The sequence shown here is derived from an EMBL/GenBank/DDBJ whole genome shotgun (WGS) entry which is preliminary data.</text>
</comment>